<evidence type="ECO:0000256" key="10">
    <source>
        <dbReference type="SAM" id="SignalP"/>
    </source>
</evidence>
<dbReference type="InterPro" id="IPR001316">
    <property type="entry name" value="Pept_S1A_streptogrisin"/>
</dbReference>
<evidence type="ECO:0000256" key="2">
    <source>
        <dbReference type="ARBA" id="ARBA00022670"/>
    </source>
</evidence>
<organism evidence="12 13">
    <name type="scientific">Nocardiopsis ansamitocini</name>
    <dbReference type="NCBI Taxonomy" id="1670832"/>
    <lineage>
        <taxon>Bacteria</taxon>
        <taxon>Bacillati</taxon>
        <taxon>Actinomycetota</taxon>
        <taxon>Actinomycetes</taxon>
        <taxon>Streptosporangiales</taxon>
        <taxon>Nocardiopsidaceae</taxon>
        <taxon>Nocardiopsis</taxon>
    </lineage>
</organism>
<evidence type="ECO:0000256" key="4">
    <source>
        <dbReference type="ARBA" id="ARBA00022801"/>
    </source>
</evidence>
<dbReference type="EMBL" id="BSQG01000001">
    <property type="protein sequence ID" value="GLU46807.1"/>
    <property type="molecule type" value="Genomic_DNA"/>
</dbReference>
<evidence type="ECO:0000256" key="7">
    <source>
        <dbReference type="ARBA" id="ARBA00023157"/>
    </source>
</evidence>
<dbReference type="InterPro" id="IPR004236">
    <property type="entry name" value="Pept_S1_alpha_lytic"/>
</dbReference>
<feature type="disulfide bond" evidence="9">
    <location>
        <begin position="211"/>
        <end position="227"/>
    </location>
</feature>
<evidence type="ECO:0000313" key="12">
    <source>
        <dbReference type="EMBL" id="GLU46807.1"/>
    </source>
</evidence>
<dbReference type="Gene3D" id="3.30.300.50">
    <property type="match status" value="2"/>
</dbReference>
<dbReference type="GO" id="GO:0004252">
    <property type="term" value="F:serine-type endopeptidase activity"/>
    <property type="evidence" value="ECO:0007669"/>
    <property type="project" value="InterPro"/>
</dbReference>
<protein>
    <submittedName>
        <fullName evidence="12">Serine protease</fullName>
    </submittedName>
</protein>
<dbReference type="InterPro" id="IPR009003">
    <property type="entry name" value="Peptidase_S1_PA"/>
</dbReference>
<dbReference type="InterPro" id="IPR035070">
    <property type="entry name" value="Streptogrisin_prodomain"/>
</dbReference>
<dbReference type="PIRSF" id="PIRSF001134">
    <property type="entry name" value="Streptogrisin"/>
    <property type="match status" value="1"/>
</dbReference>
<evidence type="ECO:0000256" key="8">
    <source>
        <dbReference type="PIRSR" id="PIRSR001134-1"/>
    </source>
</evidence>
<evidence type="ECO:0000256" key="3">
    <source>
        <dbReference type="ARBA" id="ARBA00022729"/>
    </source>
</evidence>
<comment type="similarity">
    <text evidence="1">Belongs to the peptidase S1 family.</text>
</comment>
<dbReference type="PRINTS" id="PR00861">
    <property type="entry name" value="ALYTICPTASE"/>
</dbReference>
<feature type="active site" description="Charge relay system" evidence="8">
    <location>
        <position position="226"/>
    </location>
</feature>
<keyword evidence="2 12" id="KW-0645">Protease</keyword>
<dbReference type="SUPFAM" id="SSF54806">
    <property type="entry name" value="Alpha-lytic protease prodomain"/>
    <property type="match status" value="1"/>
</dbReference>
<comment type="caution">
    <text evidence="12">The sequence shown here is derived from an EMBL/GenBank/DDBJ whole genome shotgun (WGS) entry which is preliminary data.</text>
</comment>
<keyword evidence="7 9" id="KW-1015">Disulfide bond</keyword>
<dbReference type="Proteomes" id="UP001165092">
    <property type="component" value="Unassembled WGS sequence"/>
</dbReference>
<dbReference type="InterPro" id="IPR037295">
    <property type="entry name" value="Alpha-lytic_protease_prodomain"/>
</dbReference>
<feature type="active site" description="Charge relay system" evidence="8">
    <location>
        <position position="256"/>
    </location>
</feature>
<evidence type="ECO:0000256" key="9">
    <source>
        <dbReference type="PIRSR" id="PIRSR001134-2"/>
    </source>
</evidence>
<keyword evidence="6" id="KW-0865">Zymogen</keyword>
<dbReference type="Pfam" id="PF02983">
    <property type="entry name" value="Pro_Al_protease"/>
    <property type="match status" value="1"/>
</dbReference>
<keyword evidence="4" id="KW-0378">Hydrolase</keyword>
<feature type="disulfide bond" evidence="9">
    <location>
        <begin position="331"/>
        <end position="358"/>
    </location>
</feature>
<proteinExistence type="inferred from homology"/>
<name>A0A9W6P4A5_9ACTN</name>
<evidence type="ECO:0000259" key="11">
    <source>
        <dbReference type="Pfam" id="PF02983"/>
    </source>
</evidence>
<evidence type="ECO:0000256" key="1">
    <source>
        <dbReference type="ARBA" id="ARBA00007664"/>
    </source>
</evidence>
<dbReference type="AlphaFoldDB" id="A0A9W6P4A5"/>
<feature type="active site" description="Charge relay system" evidence="8">
    <location>
        <position position="337"/>
    </location>
</feature>
<evidence type="ECO:0000313" key="13">
    <source>
        <dbReference type="Proteomes" id="UP001165092"/>
    </source>
</evidence>
<sequence>MARAFGGTVLALGLAASAAPVAWADATAADTPDPLVSSPGQFEALKRDLGLSSADATDLMAKEGKARTLEAELRDTLGSDFGGAVFDVADGTLTVSVTDEAAVPTVEEAGARAEVVTYGEQALDNVVSDLNTAGSDAEDGVTGWYVDAADDSVVITVLEGQEKAAEELVAEAGVEAEAVTVRESAEQPTTLADVVGGNPYYFSQGGQAYVCSVGFGVVGGYVTAGHCGETGSTTYLNSGLSQTLGTVESSTFPGSDKAWVSTGSEHTPTGTVNGYDNADITVTGSDEAGIGASVCRSGQTTGWHCGTIESKNSTVNYPEGSVSGLTRTTACAEGGDSGGSWVAGTEAQGVTSGGSGNCTTGGTTYFQPVNEILSDNNLTLITG</sequence>
<reference evidence="12" key="1">
    <citation type="submission" date="2023-02" db="EMBL/GenBank/DDBJ databases">
        <title>Nocardiopsis ansamitocini NBRC 112285.</title>
        <authorList>
            <person name="Ichikawa N."/>
            <person name="Sato H."/>
            <person name="Tonouchi N."/>
        </authorList>
    </citation>
    <scope>NUCLEOTIDE SEQUENCE</scope>
    <source>
        <strain evidence="12">NBRC 112285</strain>
    </source>
</reference>
<dbReference type="GO" id="GO:0006508">
    <property type="term" value="P:proteolysis"/>
    <property type="evidence" value="ECO:0007669"/>
    <property type="project" value="UniProtKB-KW"/>
</dbReference>
<keyword evidence="13" id="KW-1185">Reference proteome</keyword>
<feature type="signal peptide" evidence="10">
    <location>
        <begin position="1"/>
        <end position="24"/>
    </location>
</feature>
<dbReference type="InterPro" id="IPR043504">
    <property type="entry name" value="Peptidase_S1_PA_chymotrypsin"/>
</dbReference>
<dbReference type="SUPFAM" id="SSF50494">
    <property type="entry name" value="Trypsin-like serine proteases"/>
    <property type="match status" value="1"/>
</dbReference>
<feature type="chain" id="PRO_5040898823" evidence="10">
    <location>
        <begin position="25"/>
        <end position="383"/>
    </location>
</feature>
<feature type="disulfide bond" evidence="9">
    <location>
        <begin position="295"/>
        <end position="305"/>
    </location>
</feature>
<keyword evidence="5" id="KW-0720">Serine protease</keyword>
<feature type="domain" description="Peptidase S1A alpha-lytic prodomain" evidence="11">
    <location>
        <begin position="122"/>
        <end position="175"/>
    </location>
</feature>
<accession>A0A9W6P4A5</accession>
<dbReference type="Gene3D" id="2.40.10.10">
    <property type="entry name" value="Trypsin-like serine proteases"/>
    <property type="match status" value="2"/>
</dbReference>
<dbReference type="CDD" id="cd21112">
    <property type="entry name" value="alphaLP-like"/>
    <property type="match status" value="1"/>
</dbReference>
<gene>
    <name evidence="12" type="ORF">Nans01_11580</name>
</gene>
<evidence type="ECO:0000256" key="5">
    <source>
        <dbReference type="ARBA" id="ARBA00022825"/>
    </source>
</evidence>
<keyword evidence="3 10" id="KW-0732">Signal</keyword>
<evidence type="ECO:0000256" key="6">
    <source>
        <dbReference type="ARBA" id="ARBA00023145"/>
    </source>
</evidence>
<dbReference type="GO" id="GO:0005576">
    <property type="term" value="C:extracellular region"/>
    <property type="evidence" value="ECO:0007669"/>
    <property type="project" value="InterPro"/>
</dbReference>